<dbReference type="Gene3D" id="3.40.50.620">
    <property type="entry name" value="HUPs"/>
    <property type="match status" value="2"/>
</dbReference>
<dbReference type="NCBIfam" id="NF004349">
    <property type="entry name" value="PRK05729.1"/>
    <property type="match status" value="1"/>
</dbReference>
<name>A0A2H0KW53_9BACT</name>
<dbReference type="EMBL" id="PCVO01000001">
    <property type="protein sequence ID" value="PIQ75654.1"/>
    <property type="molecule type" value="Genomic_DNA"/>
</dbReference>
<organism evidence="13 14">
    <name type="scientific">Candidatus Portnoybacteria bacterium CG11_big_fil_rev_8_21_14_0_20_40_15</name>
    <dbReference type="NCBI Taxonomy" id="1974817"/>
    <lineage>
        <taxon>Bacteria</taxon>
        <taxon>Candidatus Portnoyibacteriota</taxon>
    </lineage>
</organism>
<dbReference type="GO" id="GO:0004832">
    <property type="term" value="F:valine-tRNA ligase activity"/>
    <property type="evidence" value="ECO:0007669"/>
    <property type="project" value="UniProtKB-UniRule"/>
</dbReference>
<dbReference type="PANTHER" id="PTHR11946:SF93">
    <property type="entry name" value="VALINE--TRNA LIGASE, CHLOROPLASTIC_MITOCHONDRIAL 2"/>
    <property type="match status" value="1"/>
</dbReference>
<dbReference type="GO" id="GO:0005524">
    <property type="term" value="F:ATP binding"/>
    <property type="evidence" value="ECO:0007669"/>
    <property type="project" value="UniProtKB-KW"/>
</dbReference>
<keyword evidence="6 10" id="KW-0648">Protein biosynthesis</keyword>
<dbReference type="InterPro" id="IPR033705">
    <property type="entry name" value="Anticodon_Ia_Val"/>
</dbReference>
<gene>
    <name evidence="13" type="ORF">COV84_00130</name>
</gene>
<dbReference type="InterPro" id="IPR001412">
    <property type="entry name" value="aa-tRNA-synth_I_CS"/>
</dbReference>
<dbReference type="InterPro" id="IPR009080">
    <property type="entry name" value="tRNAsynth_Ia_anticodon-bd"/>
</dbReference>
<dbReference type="PANTHER" id="PTHR11946">
    <property type="entry name" value="VALYL-TRNA SYNTHETASES"/>
    <property type="match status" value="1"/>
</dbReference>
<evidence type="ECO:0000256" key="10">
    <source>
        <dbReference type="RuleBase" id="RU363035"/>
    </source>
</evidence>
<evidence type="ECO:0000256" key="5">
    <source>
        <dbReference type="ARBA" id="ARBA00022840"/>
    </source>
</evidence>
<evidence type="ECO:0000256" key="9">
    <source>
        <dbReference type="NCBIfam" id="TIGR00422"/>
    </source>
</evidence>
<dbReference type="GO" id="GO:0005829">
    <property type="term" value="C:cytosol"/>
    <property type="evidence" value="ECO:0007669"/>
    <property type="project" value="TreeGrafter"/>
</dbReference>
<dbReference type="Pfam" id="PF00133">
    <property type="entry name" value="tRNA-synt_1"/>
    <property type="match status" value="1"/>
</dbReference>
<accession>A0A2H0KW53</accession>
<evidence type="ECO:0000313" key="13">
    <source>
        <dbReference type="EMBL" id="PIQ75654.1"/>
    </source>
</evidence>
<dbReference type="InterPro" id="IPR002300">
    <property type="entry name" value="aa-tRNA-synth_Ia"/>
</dbReference>
<proteinExistence type="inferred from homology"/>
<dbReference type="GO" id="GO:0002161">
    <property type="term" value="F:aminoacyl-tRNA deacylase activity"/>
    <property type="evidence" value="ECO:0007669"/>
    <property type="project" value="InterPro"/>
</dbReference>
<dbReference type="GO" id="GO:0006438">
    <property type="term" value="P:valyl-tRNA aminoacylation"/>
    <property type="evidence" value="ECO:0007669"/>
    <property type="project" value="UniProtKB-UniRule"/>
</dbReference>
<dbReference type="SUPFAM" id="SSF50677">
    <property type="entry name" value="ValRS/IleRS/LeuRS editing domain"/>
    <property type="match status" value="1"/>
</dbReference>
<sequence>MENENKPYNPKEIEHKIYQIWEKSGYFNPDNLPLKKGTKPYCIIMPPPNANGSLHVGHAVFVTLEDIMTRYNRMRGKAALWLPGADHAGILTQVVYERELNKQGKTRFDLGREEFYRQTYDFSINNKKAMEDQLKKLGASCDWSREKFTLDPKISQIVIETFKKMYDEGLIYRGERIINWCPRCQTALSDLEVIHQPRKAKLYYIKYPIVNSGDFIIVATTRPETMLGDTAVAVNPKDERYTEFLKNNIQIKLPLIDRIIPLIADKNVEASFGTGAVKITPAHDPADFEIAQRHKLPAINVIGQDGKMTELAGSAYAGLKIPDCRQKVLDDLSALNLLEKEEDYEQNVAICERCKAVIEPLISKQWFVKIKPLAEKAIEAVKNGQIKFIPARFAKIYFHWLKNIKDWCISRQLWWGHRLPVYYCQDQNCQETIVSLQKPTKCLKCANTNLEQDPDTLDTWFSSGQWPFTTLMTNQPNDFKRFYPISVMETGWDILFFWVARMIMLGIYRTGKVPFKYVFLHGLVRDKDRQKMSKSKGNVIDPLAVVTDHGADALRMSLVFGTGAGNDIVVSEDKVIAQQRFANKIWNASKFVLNAIGDTDYTNLHPDDTDKKFTKEDKWILKELQKSTKKITQDIEKYRFHEAAQEAYHFFWHKFCDKTIEDVKIRIQNNSKDADEGKLALWTVLYNSLKLLHPFMPFVTEAIYQKLPSRPKELLMIEEWPE</sequence>
<keyword evidence="3 10" id="KW-0436">Ligase</keyword>
<protein>
    <recommendedName>
        <fullName evidence="1 9">Valine--tRNA ligase</fullName>
        <ecNumber evidence="1 9">6.1.1.9</ecNumber>
    </recommendedName>
</protein>
<keyword evidence="2" id="KW-0963">Cytoplasm</keyword>
<evidence type="ECO:0000256" key="4">
    <source>
        <dbReference type="ARBA" id="ARBA00022741"/>
    </source>
</evidence>
<dbReference type="SUPFAM" id="SSF52374">
    <property type="entry name" value="Nucleotidylyl transferase"/>
    <property type="match status" value="1"/>
</dbReference>
<evidence type="ECO:0000313" key="14">
    <source>
        <dbReference type="Proteomes" id="UP000229317"/>
    </source>
</evidence>
<dbReference type="PRINTS" id="PR00986">
    <property type="entry name" value="TRNASYNTHVAL"/>
</dbReference>
<dbReference type="CDD" id="cd00817">
    <property type="entry name" value="ValRS_core"/>
    <property type="match status" value="1"/>
</dbReference>
<keyword evidence="7 10" id="KW-0030">Aminoacyl-tRNA synthetase</keyword>
<keyword evidence="5 10" id="KW-0067">ATP-binding</keyword>
<evidence type="ECO:0000256" key="1">
    <source>
        <dbReference type="ARBA" id="ARBA00013169"/>
    </source>
</evidence>
<dbReference type="InterPro" id="IPR002303">
    <property type="entry name" value="Valyl-tRNA_ligase"/>
</dbReference>
<comment type="caution">
    <text evidence="13">The sequence shown here is derived from an EMBL/GenBank/DDBJ whole genome shotgun (WGS) entry which is preliminary data.</text>
</comment>
<dbReference type="SUPFAM" id="SSF47323">
    <property type="entry name" value="Anticodon-binding domain of a subclass of class I aminoacyl-tRNA synthetases"/>
    <property type="match status" value="1"/>
</dbReference>
<dbReference type="InterPro" id="IPR013155">
    <property type="entry name" value="M/V/L/I-tRNA-synth_anticd-bd"/>
</dbReference>
<dbReference type="Pfam" id="PF08264">
    <property type="entry name" value="Anticodon_1"/>
    <property type="match status" value="1"/>
</dbReference>
<comment type="catalytic activity">
    <reaction evidence="8">
        <text>tRNA(Val) + L-valine + ATP = L-valyl-tRNA(Val) + AMP + diphosphate</text>
        <dbReference type="Rhea" id="RHEA:10704"/>
        <dbReference type="Rhea" id="RHEA-COMP:9672"/>
        <dbReference type="Rhea" id="RHEA-COMP:9708"/>
        <dbReference type="ChEBI" id="CHEBI:30616"/>
        <dbReference type="ChEBI" id="CHEBI:33019"/>
        <dbReference type="ChEBI" id="CHEBI:57762"/>
        <dbReference type="ChEBI" id="CHEBI:78442"/>
        <dbReference type="ChEBI" id="CHEBI:78537"/>
        <dbReference type="ChEBI" id="CHEBI:456215"/>
        <dbReference type="EC" id="6.1.1.9"/>
    </reaction>
</comment>
<dbReference type="Proteomes" id="UP000229317">
    <property type="component" value="Unassembled WGS sequence"/>
</dbReference>
<evidence type="ECO:0000256" key="6">
    <source>
        <dbReference type="ARBA" id="ARBA00022917"/>
    </source>
</evidence>
<dbReference type="EC" id="6.1.1.9" evidence="1 9"/>
<dbReference type="PROSITE" id="PS00178">
    <property type="entry name" value="AA_TRNA_LIGASE_I"/>
    <property type="match status" value="1"/>
</dbReference>
<evidence type="ECO:0000256" key="7">
    <source>
        <dbReference type="ARBA" id="ARBA00023146"/>
    </source>
</evidence>
<dbReference type="NCBIfam" id="TIGR00422">
    <property type="entry name" value="valS"/>
    <property type="match status" value="1"/>
</dbReference>
<reference evidence="13 14" key="1">
    <citation type="submission" date="2017-09" db="EMBL/GenBank/DDBJ databases">
        <title>Depth-based differentiation of microbial function through sediment-hosted aquifers and enrichment of novel symbionts in the deep terrestrial subsurface.</title>
        <authorList>
            <person name="Probst A.J."/>
            <person name="Ladd B."/>
            <person name="Jarett J.K."/>
            <person name="Geller-Mcgrath D.E."/>
            <person name="Sieber C.M."/>
            <person name="Emerson J.B."/>
            <person name="Anantharaman K."/>
            <person name="Thomas B.C."/>
            <person name="Malmstrom R."/>
            <person name="Stieglmeier M."/>
            <person name="Klingl A."/>
            <person name="Woyke T."/>
            <person name="Ryan C.M."/>
            <person name="Banfield J.F."/>
        </authorList>
    </citation>
    <scope>NUCLEOTIDE SEQUENCE [LARGE SCALE GENOMIC DNA]</scope>
    <source>
        <strain evidence="13">CG11_big_fil_rev_8_21_14_0_20_40_15</strain>
    </source>
</reference>
<dbReference type="FunFam" id="3.40.50.620:FF:000020">
    <property type="entry name" value="Valine--tRNA ligase, mitochondrial"/>
    <property type="match status" value="1"/>
</dbReference>
<keyword evidence="4 10" id="KW-0547">Nucleotide-binding</keyword>
<feature type="domain" description="Aminoacyl-tRNA synthetase class Ia" evidence="11">
    <location>
        <begin position="16"/>
        <end position="569"/>
    </location>
</feature>
<evidence type="ECO:0000256" key="3">
    <source>
        <dbReference type="ARBA" id="ARBA00022598"/>
    </source>
</evidence>
<dbReference type="CDD" id="cd07962">
    <property type="entry name" value="Anticodon_Ia_Val"/>
    <property type="match status" value="1"/>
</dbReference>
<dbReference type="InterPro" id="IPR014729">
    <property type="entry name" value="Rossmann-like_a/b/a_fold"/>
</dbReference>
<feature type="domain" description="Methionyl/Valyl/Leucyl/Isoleucyl-tRNA synthetase anticodon-binding" evidence="12">
    <location>
        <begin position="617"/>
        <end position="722"/>
    </location>
</feature>
<evidence type="ECO:0000259" key="11">
    <source>
        <dbReference type="Pfam" id="PF00133"/>
    </source>
</evidence>
<dbReference type="Gene3D" id="1.10.730.10">
    <property type="entry name" value="Isoleucyl-tRNA Synthetase, Domain 1"/>
    <property type="match status" value="1"/>
</dbReference>
<evidence type="ECO:0000259" key="12">
    <source>
        <dbReference type="Pfam" id="PF08264"/>
    </source>
</evidence>
<evidence type="ECO:0000256" key="2">
    <source>
        <dbReference type="ARBA" id="ARBA00022490"/>
    </source>
</evidence>
<dbReference type="InterPro" id="IPR009008">
    <property type="entry name" value="Val/Leu/Ile-tRNA-synth_edit"/>
</dbReference>
<evidence type="ECO:0000256" key="8">
    <source>
        <dbReference type="ARBA" id="ARBA00047552"/>
    </source>
</evidence>
<comment type="similarity">
    <text evidence="10">Belongs to the class-I aminoacyl-tRNA synthetase family.</text>
</comment>
<dbReference type="AlphaFoldDB" id="A0A2H0KW53"/>